<reference evidence="2" key="1">
    <citation type="submission" date="2021-04" db="EMBL/GenBank/DDBJ databases">
        <authorList>
            <consortium name="Molecular Ecology Group"/>
        </authorList>
    </citation>
    <scope>NUCLEOTIDE SEQUENCE</scope>
</reference>
<organism evidence="2 3">
    <name type="scientific">Candidula unifasciata</name>
    <dbReference type="NCBI Taxonomy" id="100452"/>
    <lineage>
        <taxon>Eukaryota</taxon>
        <taxon>Metazoa</taxon>
        <taxon>Spiralia</taxon>
        <taxon>Lophotrochozoa</taxon>
        <taxon>Mollusca</taxon>
        <taxon>Gastropoda</taxon>
        <taxon>Heterobranchia</taxon>
        <taxon>Euthyneura</taxon>
        <taxon>Panpulmonata</taxon>
        <taxon>Eupulmonata</taxon>
        <taxon>Stylommatophora</taxon>
        <taxon>Helicina</taxon>
        <taxon>Helicoidea</taxon>
        <taxon>Geomitridae</taxon>
        <taxon>Candidula</taxon>
    </lineage>
</organism>
<dbReference type="AlphaFoldDB" id="A0A8S3Z8S4"/>
<keyword evidence="3" id="KW-1185">Reference proteome</keyword>
<feature type="region of interest" description="Disordered" evidence="1">
    <location>
        <begin position="1"/>
        <end position="24"/>
    </location>
</feature>
<name>A0A8S3Z8S4_9EUPU</name>
<evidence type="ECO:0000256" key="1">
    <source>
        <dbReference type="SAM" id="MobiDB-lite"/>
    </source>
</evidence>
<evidence type="ECO:0000313" key="3">
    <source>
        <dbReference type="Proteomes" id="UP000678393"/>
    </source>
</evidence>
<feature type="compositionally biased region" description="Basic and acidic residues" evidence="1">
    <location>
        <begin position="297"/>
        <end position="309"/>
    </location>
</feature>
<accession>A0A8S3Z8S4</accession>
<dbReference type="Proteomes" id="UP000678393">
    <property type="component" value="Unassembled WGS sequence"/>
</dbReference>
<comment type="caution">
    <text evidence="2">The sequence shown here is derived from an EMBL/GenBank/DDBJ whole genome shotgun (WGS) entry which is preliminary data.</text>
</comment>
<protein>
    <submittedName>
        <fullName evidence="2">Uncharacterized protein</fullName>
    </submittedName>
</protein>
<feature type="region of interest" description="Disordered" evidence="1">
    <location>
        <begin position="278"/>
        <end position="309"/>
    </location>
</feature>
<evidence type="ECO:0000313" key="2">
    <source>
        <dbReference type="EMBL" id="CAG5123451.1"/>
    </source>
</evidence>
<sequence length="309" mass="34373">MSNFVAEIRPKPFHSTSQNPSYGKDDFVAEIRSKSSRQNTALPIHDMGLSCEASDSDIQQILSEKKFSREGLVHLLERSLVTLVEKLLTGRSICNIEGALRVSFCGNECPLIVNLQKRFPDISNSHQTEQIILEKQQPGNLLQEKRQTESLFLEKEQSENIFLEKRQTDNRVQEKHQPAHMLLENCLNVKVKARDTAQALPMLCNSPGISSSPGCGFERDTCHSPVEIDCGVTAIPKSDGITRYLSSCVPDNNQTTQVNGGLSFTTLDTNLIHVTRVASSASSPNPDGEDNEIQLKYTEDDCPINRESD</sequence>
<proteinExistence type="predicted"/>
<gene>
    <name evidence="2" type="ORF">CUNI_LOCUS9009</name>
</gene>
<feature type="non-terminal residue" evidence="2">
    <location>
        <position position="309"/>
    </location>
</feature>
<dbReference type="EMBL" id="CAJHNH020001525">
    <property type="protein sequence ID" value="CAG5123451.1"/>
    <property type="molecule type" value="Genomic_DNA"/>
</dbReference>